<accession>A0A9D4PDX3</accession>
<reference evidence="2" key="2">
    <citation type="submission" date="2021-09" db="EMBL/GenBank/DDBJ databases">
        <authorList>
            <person name="Jia N."/>
            <person name="Wang J."/>
            <person name="Shi W."/>
            <person name="Du L."/>
            <person name="Sun Y."/>
            <person name="Zhan W."/>
            <person name="Jiang J."/>
            <person name="Wang Q."/>
            <person name="Zhang B."/>
            <person name="Ji P."/>
            <person name="Sakyi L.B."/>
            <person name="Cui X."/>
            <person name="Yuan T."/>
            <person name="Jiang B."/>
            <person name="Yang W."/>
            <person name="Lam T.T.-Y."/>
            <person name="Chang Q."/>
            <person name="Ding S."/>
            <person name="Wang X."/>
            <person name="Zhu J."/>
            <person name="Ruan X."/>
            <person name="Zhao L."/>
            <person name="Wei J."/>
            <person name="Que T."/>
            <person name="Du C."/>
            <person name="Cheng J."/>
            <person name="Dai P."/>
            <person name="Han X."/>
            <person name="Huang E."/>
            <person name="Gao Y."/>
            <person name="Liu J."/>
            <person name="Shao H."/>
            <person name="Ye R."/>
            <person name="Li L."/>
            <person name="Wei W."/>
            <person name="Wang X."/>
            <person name="Wang C."/>
            <person name="Huo Q."/>
            <person name="Li W."/>
            <person name="Guo W."/>
            <person name="Chen H."/>
            <person name="Chen S."/>
            <person name="Zhou L."/>
            <person name="Zhou L."/>
            <person name="Ni X."/>
            <person name="Tian J."/>
            <person name="Zhou Y."/>
            <person name="Sheng Y."/>
            <person name="Liu T."/>
            <person name="Pan Y."/>
            <person name="Xia L."/>
            <person name="Li J."/>
            <person name="Zhao F."/>
            <person name="Cao W."/>
        </authorList>
    </citation>
    <scope>NUCLEOTIDE SEQUENCE</scope>
    <source>
        <strain evidence="2">Rsan-2018</strain>
        <tissue evidence="2">Larvae</tissue>
    </source>
</reference>
<feature type="compositionally biased region" description="Polar residues" evidence="1">
    <location>
        <begin position="11"/>
        <end position="26"/>
    </location>
</feature>
<comment type="caution">
    <text evidence="2">The sequence shown here is derived from an EMBL/GenBank/DDBJ whole genome shotgun (WGS) entry which is preliminary data.</text>
</comment>
<organism evidence="2 3">
    <name type="scientific">Rhipicephalus sanguineus</name>
    <name type="common">Brown dog tick</name>
    <name type="synonym">Ixodes sanguineus</name>
    <dbReference type="NCBI Taxonomy" id="34632"/>
    <lineage>
        <taxon>Eukaryota</taxon>
        <taxon>Metazoa</taxon>
        <taxon>Ecdysozoa</taxon>
        <taxon>Arthropoda</taxon>
        <taxon>Chelicerata</taxon>
        <taxon>Arachnida</taxon>
        <taxon>Acari</taxon>
        <taxon>Parasitiformes</taxon>
        <taxon>Ixodida</taxon>
        <taxon>Ixodoidea</taxon>
        <taxon>Ixodidae</taxon>
        <taxon>Rhipicephalinae</taxon>
        <taxon>Rhipicephalus</taxon>
        <taxon>Rhipicephalus</taxon>
    </lineage>
</organism>
<keyword evidence="3" id="KW-1185">Reference proteome</keyword>
<sequence length="148" mass="15256">MGILGFEPTECSRQTVQSVPLPTTGYTGDGDHRLAPIDPSTERPAILESAAPASDAPVLPPEPLPPLSITDSTPATAPYTVEFVAESCAAPLAARGDPTIPDEATDLAAEHTPVLITVEASDTAYTTVAEPTFALRASRFTNTSAPAA</sequence>
<dbReference type="Proteomes" id="UP000821837">
    <property type="component" value="Chromosome 8"/>
</dbReference>
<evidence type="ECO:0000313" key="2">
    <source>
        <dbReference type="EMBL" id="KAH7938894.1"/>
    </source>
</evidence>
<evidence type="ECO:0000313" key="3">
    <source>
        <dbReference type="Proteomes" id="UP000821837"/>
    </source>
</evidence>
<evidence type="ECO:0000256" key="1">
    <source>
        <dbReference type="SAM" id="MobiDB-lite"/>
    </source>
</evidence>
<name>A0A9D4PDX3_RHISA</name>
<proteinExistence type="predicted"/>
<protein>
    <submittedName>
        <fullName evidence="2">Uncharacterized protein</fullName>
    </submittedName>
</protein>
<dbReference type="EMBL" id="JABSTV010001254">
    <property type="protein sequence ID" value="KAH7938894.1"/>
    <property type="molecule type" value="Genomic_DNA"/>
</dbReference>
<feature type="region of interest" description="Disordered" evidence="1">
    <location>
        <begin position="1"/>
        <end position="73"/>
    </location>
</feature>
<reference evidence="2" key="1">
    <citation type="journal article" date="2020" name="Cell">
        <title>Large-Scale Comparative Analyses of Tick Genomes Elucidate Their Genetic Diversity and Vector Capacities.</title>
        <authorList>
            <consortium name="Tick Genome and Microbiome Consortium (TIGMIC)"/>
            <person name="Jia N."/>
            <person name="Wang J."/>
            <person name="Shi W."/>
            <person name="Du L."/>
            <person name="Sun Y."/>
            <person name="Zhan W."/>
            <person name="Jiang J.F."/>
            <person name="Wang Q."/>
            <person name="Zhang B."/>
            <person name="Ji P."/>
            <person name="Bell-Sakyi L."/>
            <person name="Cui X.M."/>
            <person name="Yuan T.T."/>
            <person name="Jiang B.G."/>
            <person name="Yang W.F."/>
            <person name="Lam T.T."/>
            <person name="Chang Q.C."/>
            <person name="Ding S.J."/>
            <person name="Wang X.J."/>
            <person name="Zhu J.G."/>
            <person name="Ruan X.D."/>
            <person name="Zhao L."/>
            <person name="Wei J.T."/>
            <person name="Ye R.Z."/>
            <person name="Que T.C."/>
            <person name="Du C.H."/>
            <person name="Zhou Y.H."/>
            <person name="Cheng J.X."/>
            <person name="Dai P.F."/>
            <person name="Guo W.B."/>
            <person name="Han X.H."/>
            <person name="Huang E.J."/>
            <person name="Li L.F."/>
            <person name="Wei W."/>
            <person name="Gao Y.C."/>
            <person name="Liu J.Z."/>
            <person name="Shao H.Z."/>
            <person name="Wang X."/>
            <person name="Wang C.C."/>
            <person name="Yang T.C."/>
            <person name="Huo Q.B."/>
            <person name="Li W."/>
            <person name="Chen H.Y."/>
            <person name="Chen S.E."/>
            <person name="Zhou L.G."/>
            <person name="Ni X.B."/>
            <person name="Tian J.H."/>
            <person name="Sheng Y."/>
            <person name="Liu T."/>
            <person name="Pan Y.S."/>
            <person name="Xia L.Y."/>
            <person name="Li J."/>
            <person name="Zhao F."/>
            <person name="Cao W.C."/>
        </authorList>
    </citation>
    <scope>NUCLEOTIDE SEQUENCE</scope>
    <source>
        <strain evidence="2">Rsan-2018</strain>
    </source>
</reference>
<dbReference type="AlphaFoldDB" id="A0A9D4PDX3"/>
<gene>
    <name evidence="2" type="ORF">HPB52_002182</name>
</gene>